<comment type="caution">
    <text evidence="2">The sequence shown here is derived from an EMBL/GenBank/DDBJ whole genome shotgun (WGS) entry which is preliminary data.</text>
</comment>
<protein>
    <recommendedName>
        <fullName evidence="4">Lipoprotein</fullName>
    </recommendedName>
</protein>
<reference evidence="3" key="1">
    <citation type="journal article" date="2019" name="Int. J. Syst. Evol. Microbiol.">
        <title>The Global Catalogue of Microorganisms (GCM) 10K type strain sequencing project: providing services to taxonomists for standard genome sequencing and annotation.</title>
        <authorList>
            <consortium name="The Broad Institute Genomics Platform"/>
            <consortium name="The Broad Institute Genome Sequencing Center for Infectious Disease"/>
            <person name="Wu L."/>
            <person name="Ma J."/>
        </authorList>
    </citation>
    <scope>NUCLEOTIDE SEQUENCE [LARGE SCALE GENOMIC DNA]</scope>
    <source>
        <strain evidence="3">JCM 17551</strain>
    </source>
</reference>
<sequence length="107" mass="11348">MKTILSIICGFSLIISGCSTYKSVHSHDGHHHGASVGHHSKVSEESSNGGSANQLSTPHAHGSEGSLAGEPGKESQVDRVINVIADDTMRFTHEPLNIILITHNIQS</sequence>
<feature type="region of interest" description="Disordered" evidence="1">
    <location>
        <begin position="26"/>
        <end position="79"/>
    </location>
</feature>
<organism evidence="2 3">
    <name type="scientific">Litoribacillus peritrichatus</name>
    <dbReference type="NCBI Taxonomy" id="718191"/>
    <lineage>
        <taxon>Bacteria</taxon>
        <taxon>Pseudomonadati</taxon>
        <taxon>Pseudomonadota</taxon>
        <taxon>Gammaproteobacteria</taxon>
        <taxon>Oceanospirillales</taxon>
        <taxon>Oceanospirillaceae</taxon>
        <taxon>Litoribacillus</taxon>
    </lineage>
</organism>
<gene>
    <name evidence="2" type="ORF">GCM10022277_26960</name>
</gene>
<dbReference type="PROSITE" id="PS51257">
    <property type="entry name" value="PROKAR_LIPOPROTEIN"/>
    <property type="match status" value="1"/>
</dbReference>
<keyword evidence="3" id="KW-1185">Reference proteome</keyword>
<feature type="compositionally biased region" description="Polar residues" evidence="1">
    <location>
        <begin position="45"/>
        <end position="57"/>
    </location>
</feature>
<name>A0ABP7MRV1_9GAMM</name>
<proteinExistence type="predicted"/>
<accession>A0ABP7MRV1</accession>
<evidence type="ECO:0008006" key="4">
    <source>
        <dbReference type="Google" id="ProtNLM"/>
    </source>
</evidence>
<evidence type="ECO:0000313" key="3">
    <source>
        <dbReference type="Proteomes" id="UP001501565"/>
    </source>
</evidence>
<evidence type="ECO:0000256" key="1">
    <source>
        <dbReference type="SAM" id="MobiDB-lite"/>
    </source>
</evidence>
<evidence type="ECO:0000313" key="2">
    <source>
        <dbReference type="EMBL" id="GAA3929058.1"/>
    </source>
</evidence>
<dbReference type="RefSeq" id="WP_344799068.1">
    <property type="nucleotide sequence ID" value="NZ_BAABBN010000007.1"/>
</dbReference>
<dbReference type="Proteomes" id="UP001501565">
    <property type="component" value="Unassembled WGS sequence"/>
</dbReference>
<dbReference type="EMBL" id="BAABBN010000007">
    <property type="protein sequence ID" value="GAA3929058.1"/>
    <property type="molecule type" value="Genomic_DNA"/>
</dbReference>